<dbReference type="SUPFAM" id="SSF56112">
    <property type="entry name" value="Protein kinase-like (PK-like)"/>
    <property type="match status" value="1"/>
</dbReference>
<dbReference type="Pfam" id="PF00069">
    <property type="entry name" value="Pkinase"/>
    <property type="match status" value="1"/>
</dbReference>
<name>A0AAE8HGB4_9PSED</name>
<evidence type="ECO:0000313" key="2">
    <source>
        <dbReference type="EMBL" id="SDV13863.1"/>
    </source>
</evidence>
<reference evidence="2 3" key="1">
    <citation type="submission" date="2016-10" db="EMBL/GenBank/DDBJ databases">
        <authorList>
            <person name="Varghese N."/>
            <person name="Submissions S."/>
        </authorList>
    </citation>
    <scope>NUCLEOTIDE SEQUENCE [LARGE SCALE GENOMIC DNA]</scope>
    <source>
        <strain evidence="2 3">BS2777</strain>
    </source>
</reference>
<dbReference type="Gene3D" id="1.10.510.10">
    <property type="entry name" value="Transferase(Phosphotransferase) domain 1"/>
    <property type="match status" value="1"/>
</dbReference>
<protein>
    <submittedName>
        <fullName evidence="2">Serine/threonine protein kinase</fullName>
    </submittedName>
</protein>
<dbReference type="InterPro" id="IPR011009">
    <property type="entry name" value="Kinase-like_dom_sf"/>
</dbReference>
<dbReference type="SMART" id="SM00220">
    <property type="entry name" value="S_TKc"/>
    <property type="match status" value="1"/>
</dbReference>
<dbReference type="PANTHER" id="PTHR44167:SF30">
    <property type="entry name" value="PHOSPHORYLASE KINASE"/>
    <property type="match status" value="1"/>
</dbReference>
<dbReference type="Proteomes" id="UP000182085">
    <property type="component" value="Chromosome I"/>
</dbReference>
<dbReference type="InterPro" id="IPR000719">
    <property type="entry name" value="Prot_kinase_dom"/>
</dbReference>
<keyword evidence="3" id="KW-1185">Reference proteome</keyword>
<keyword evidence="2" id="KW-0808">Transferase</keyword>
<dbReference type="GO" id="GO:0005524">
    <property type="term" value="F:ATP binding"/>
    <property type="evidence" value="ECO:0007669"/>
    <property type="project" value="InterPro"/>
</dbReference>
<dbReference type="GO" id="GO:0004674">
    <property type="term" value="F:protein serine/threonine kinase activity"/>
    <property type="evidence" value="ECO:0007669"/>
    <property type="project" value="UniProtKB-KW"/>
</dbReference>
<sequence length="476" mass="53148">MPDLSQDKIDELKEKLVRYLTSRRETGEAEFLAAGGSAAVFKASVHGSIRAFKVFDPKFISAEEGSKEKERLKLQSRLINHECENLVQTYDIKDFDDTAIIEMEYLEWPQLKAVLKNVPDESVSSLINQLINAVRFLESYGIVHRDIKPENIHVSEDWLNLKLLDLGVVREFDPGPDAAETDQGNQRPFLATAQYSSPEYLFRLDEPSISLWQGLNLYQVGAVLHDLIMKEPVFRAEMEAGNRWLVAKAVLLHPPSFQDANSNRLAYLKSLSAKCLGKDLSVRLALVSWEDFGASEGSSGLASLKHRIKARPVAQPEHENVLKFHRQKHQNTLIEKVRFLLISACGTDLPLEHGVSHFNNHGVATFQFDCSKQVTITIHMMLQWQDGLYSSTANVLLAGRMIMAGGNYDFPSCLFRLTNTTTLESSGEVNAEAIAEDISNIVAEGLTLFDSNNAVGGPLENLNNYNLASKDGTNEQ</sequence>
<accession>A0AAE8HGB4</accession>
<dbReference type="AlphaFoldDB" id="A0AAE8HGB4"/>
<organism evidence="2 3">
    <name type="scientific">Pseudomonas rhodesiae</name>
    <dbReference type="NCBI Taxonomy" id="76760"/>
    <lineage>
        <taxon>Bacteria</taxon>
        <taxon>Pseudomonadati</taxon>
        <taxon>Pseudomonadota</taxon>
        <taxon>Gammaproteobacteria</taxon>
        <taxon>Pseudomonadales</taxon>
        <taxon>Pseudomonadaceae</taxon>
        <taxon>Pseudomonas</taxon>
    </lineage>
</organism>
<keyword evidence="2" id="KW-0418">Kinase</keyword>
<evidence type="ECO:0000313" key="3">
    <source>
        <dbReference type="Proteomes" id="UP000182085"/>
    </source>
</evidence>
<evidence type="ECO:0000259" key="1">
    <source>
        <dbReference type="PROSITE" id="PS50011"/>
    </source>
</evidence>
<proteinExistence type="predicted"/>
<dbReference type="PROSITE" id="PS50011">
    <property type="entry name" value="PROTEIN_KINASE_DOM"/>
    <property type="match status" value="1"/>
</dbReference>
<dbReference type="EMBL" id="LT629801">
    <property type="protein sequence ID" value="SDV13863.1"/>
    <property type="molecule type" value="Genomic_DNA"/>
</dbReference>
<feature type="domain" description="Protein kinase" evidence="1">
    <location>
        <begin position="26"/>
        <end position="293"/>
    </location>
</feature>
<keyword evidence="2" id="KW-0723">Serine/threonine-protein kinase</keyword>
<dbReference type="RefSeq" id="WP_034136935.1">
    <property type="nucleotide sequence ID" value="NZ_BAAAEG010000001.1"/>
</dbReference>
<gene>
    <name evidence="2" type="ORF">SAMN04490209_4169</name>
</gene>
<dbReference type="PANTHER" id="PTHR44167">
    <property type="entry name" value="OVARIAN-SPECIFIC SERINE/THREONINE-PROTEIN KINASE LOK-RELATED"/>
    <property type="match status" value="1"/>
</dbReference>